<organism evidence="2 3">
    <name type="scientific">Gemmobacter aquaticus</name>
    <dbReference type="NCBI Taxonomy" id="490185"/>
    <lineage>
        <taxon>Bacteria</taxon>
        <taxon>Pseudomonadati</taxon>
        <taxon>Pseudomonadota</taxon>
        <taxon>Alphaproteobacteria</taxon>
        <taxon>Rhodobacterales</taxon>
        <taxon>Paracoccaceae</taxon>
        <taxon>Gemmobacter</taxon>
    </lineage>
</organism>
<gene>
    <name evidence="2" type="ORF">GCM10010991_12400</name>
</gene>
<feature type="transmembrane region" description="Helical" evidence="1">
    <location>
        <begin position="12"/>
        <end position="32"/>
    </location>
</feature>
<evidence type="ECO:0000313" key="2">
    <source>
        <dbReference type="EMBL" id="GGO29014.1"/>
    </source>
</evidence>
<dbReference type="Proteomes" id="UP000598196">
    <property type="component" value="Unassembled WGS sequence"/>
</dbReference>
<keyword evidence="1" id="KW-0812">Transmembrane</keyword>
<reference evidence="2 3" key="1">
    <citation type="journal article" date="2014" name="Int. J. Syst. Evol. Microbiol.">
        <title>Complete genome sequence of Corynebacterium casei LMG S-19264T (=DSM 44701T), isolated from a smear-ripened cheese.</title>
        <authorList>
            <consortium name="US DOE Joint Genome Institute (JGI-PGF)"/>
            <person name="Walter F."/>
            <person name="Albersmeier A."/>
            <person name="Kalinowski J."/>
            <person name="Ruckert C."/>
        </authorList>
    </citation>
    <scope>NUCLEOTIDE SEQUENCE [LARGE SCALE GENOMIC DNA]</scope>
    <source>
        <strain evidence="2 3">CGMCC 1.7029</strain>
    </source>
</reference>
<keyword evidence="1" id="KW-1133">Transmembrane helix</keyword>
<protein>
    <submittedName>
        <fullName evidence="2">Uncharacterized protein</fullName>
    </submittedName>
</protein>
<feature type="transmembrane region" description="Helical" evidence="1">
    <location>
        <begin position="38"/>
        <end position="61"/>
    </location>
</feature>
<dbReference type="EMBL" id="BMLP01000001">
    <property type="protein sequence ID" value="GGO29014.1"/>
    <property type="molecule type" value="Genomic_DNA"/>
</dbReference>
<evidence type="ECO:0000313" key="3">
    <source>
        <dbReference type="Proteomes" id="UP000598196"/>
    </source>
</evidence>
<name>A0A917YJF8_9RHOB</name>
<accession>A0A917YJF8</accession>
<proteinExistence type="predicted"/>
<keyword evidence="3" id="KW-1185">Reference proteome</keyword>
<evidence type="ECO:0000256" key="1">
    <source>
        <dbReference type="SAM" id="Phobius"/>
    </source>
</evidence>
<dbReference type="RefSeq" id="WP_146285038.1">
    <property type="nucleotide sequence ID" value="NZ_BMLP01000001.1"/>
</dbReference>
<comment type="caution">
    <text evidence="2">The sequence shown here is derived from an EMBL/GenBank/DDBJ whole genome shotgun (WGS) entry which is preliminary data.</text>
</comment>
<keyword evidence="1" id="KW-0472">Membrane</keyword>
<dbReference type="AlphaFoldDB" id="A0A917YJF8"/>
<sequence>MTASLSGLFRSLFPAIVALFGLAVLGGAGMYMAQTGDVLVALVLVFAGLALVVALFGLVAVQIENNVLLERIAYALEEGLIAGDMPDALDAPAQVMPQARQPQVPVAPARPVAPAAPAPRGRVEPVVTMRASGVAQPR</sequence>